<evidence type="ECO:0000313" key="19">
    <source>
        <dbReference type="EMBL" id="CAB4987021.1"/>
    </source>
</evidence>
<protein>
    <recommendedName>
        <fullName evidence="5">L-cysteine:1D-myo-inositol 2-amino-2-deoxy-alpha-D-glucopyranoside ligase</fullName>
        <ecNumber evidence="4">6.3.1.13</ecNumber>
    </recommendedName>
    <alternativeName>
        <fullName evidence="11">Mycothiol ligase</fullName>
    </alternativeName>
</protein>
<evidence type="ECO:0000313" key="16">
    <source>
        <dbReference type="EMBL" id="CAB4803960.1"/>
    </source>
</evidence>
<evidence type="ECO:0000313" key="17">
    <source>
        <dbReference type="EMBL" id="CAB4839789.1"/>
    </source>
</evidence>
<evidence type="ECO:0000256" key="9">
    <source>
        <dbReference type="ARBA" id="ARBA00022833"/>
    </source>
</evidence>
<dbReference type="EMBL" id="CAFBNM010000007">
    <property type="protein sequence ID" value="CAB4956174.1"/>
    <property type="molecule type" value="Genomic_DNA"/>
</dbReference>
<sequence>MKSWASVAIPPLQKTFRVPPLRIFDTAAQEISEVEVKSLYRMYVCGITPYDATHLGHANTYLAFDLLHRYLLATGAKVHFVENITDIDDPLLERAKRDEIDWQDLATSQIDLFRSDMVALHILPPAHYIGAVDAIPLVITAISVLDAADSVYKVESDLYFKVHSDAKFGSRSHLPQDQMLKIFSERGGDPDRAGKQDPLDALLWLAQRPDEPGWESKYGIGRPGWHIECCAIALNYLDIDPASATSIDFQGGGSDLIFPHHEMSAAQAKLMNGKEFASHYVHAGMIGLDGEKMSKSKGNLVFVSQLLREGIDAMVIRTALLRHHYRSDHMWHNSEIDEARIFLDELRLCLSREDVAPTDRTIEAVVAALSEDLNTPAALSALLNWMNATNHGESGGSAGELSRAIDALLGIAI</sequence>
<comment type="function">
    <text evidence="2">Catalyzes the ATP-dependent condensation of GlcN-Ins and L-cysteine to form L-Cys-GlcN-Ins.</text>
</comment>
<dbReference type="InterPro" id="IPR032678">
    <property type="entry name" value="tRNA-synt_1_cat_dom"/>
</dbReference>
<proteinExistence type="inferred from homology"/>
<dbReference type="GO" id="GO:0046872">
    <property type="term" value="F:metal ion binding"/>
    <property type="evidence" value="ECO:0007669"/>
    <property type="project" value="UniProtKB-KW"/>
</dbReference>
<reference evidence="15" key="1">
    <citation type="submission" date="2020-05" db="EMBL/GenBank/DDBJ databases">
        <authorList>
            <person name="Chiriac C."/>
            <person name="Salcher M."/>
            <person name="Ghai R."/>
            <person name="Kavagutti S V."/>
        </authorList>
    </citation>
    <scope>NUCLEOTIDE SEQUENCE</scope>
</reference>
<dbReference type="PANTHER" id="PTHR10890">
    <property type="entry name" value="CYSTEINYL-TRNA SYNTHETASE"/>
    <property type="match status" value="1"/>
</dbReference>
<evidence type="ECO:0000256" key="3">
    <source>
        <dbReference type="ARBA" id="ARBA00007723"/>
    </source>
</evidence>
<dbReference type="EMBL" id="CAFBQY010000004">
    <property type="protein sequence ID" value="CAB5071044.1"/>
    <property type="molecule type" value="Genomic_DNA"/>
</dbReference>
<dbReference type="AlphaFoldDB" id="A0A6J6S8R2"/>
<gene>
    <name evidence="14" type="ORF">UFOPK2340_00316</name>
    <name evidence="15" type="ORF">UFOPK2772_00330</name>
    <name evidence="16" type="ORF">UFOPK3027_00834</name>
    <name evidence="17" type="ORF">UFOPK3256_00205</name>
    <name evidence="18" type="ORF">UFOPK3827_00903</name>
    <name evidence="19" type="ORF">UFOPK3982_00841</name>
    <name evidence="20" type="ORF">UFOPK4120_00495</name>
    <name evidence="21" type="ORF">UFOPK4404_00464</name>
</gene>
<comment type="catalytic activity">
    <reaction evidence="12">
        <text>1D-myo-inositol 2-amino-2-deoxy-alpha-D-glucopyranoside + L-cysteine + ATP = 1D-myo-inositol 2-(L-cysteinylamino)-2-deoxy-alpha-D-glucopyranoside + AMP + diphosphate + H(+)</text>
        <dbReference type="Rhea" id="RHEA:26176"/>
        <dbReference type="ChEBI" id="CHEBI:15378"/>
        <dbReference type="ChEBI" id="CHEBI:30616"/>
        <dbReference type="ChEBI" id="CHEBI:33019"/>
        <dbReference type="ChEBI" id="CHEBI:35235"/>
        <dbReference type="ChEBI" id="CHEBI:58886"/>
        <dbReference type="ChEBI" id="CHEBI:58887"/>
        <dbReference type="ChEBI" id="CHEBI:456215"/>
        <dbReference type="EC" id="6.3.1.13"/>
    </reaction>
</comment>
<evidence type="ECO:0000256" key="10">
    <source>
        <dbReference type="ARBA" id="ARBA00022840"/>
    </source>
</evidence>
<dbReference type="SUPFAM" id="SSF47323">
    <property type="entry name" value="Anticodon-binding domain of a subclass of class I aminoacyl-tRNA synthetases"/>
    <property type="match status" value="1"/>
</dbReference>
<comment type="cofactor">
    <cofactor evidence="1">
        <name>Zn(2+)</name>
        <dbReference type="ChEBI" id="CHEBI:29105"/>
    </cofactor>
</comment>
<dbReference type="EMBL" id="CAFAZW010000002">
    <property type="protein sequence ID" value="CAB4839789.1"/>
    <property type="molecule type" value="Genomic_DNA"/>
</dbReference>
<dbReference type="Pfam" id="PF01406">
    <property type="entry name" value="tRNA-synt_1e"/>
    <property type="match status" value="1"/>
</dbReference>
<evidence type="ECO:0000313" key="14">
    <source>
        <dbReference type="EMBL" id="CAB4669264.1"/>
    </source>
</evidence>
<dbReference type="InterPro" id="IPR017812">
    <property type="entry name" value="Mycothiol_ligase_MshC"/>
</dbReference>
<evidence type="ECO:0000256" key="1">
    <source>
        <dbReference type="ARBA" id="ARBA00001947"/>
    </source>
</evidence>
<dbReference type="GO" id="GO:0035446">
    <property type="term" value="F:cysteine-glucosaminylinositol ligase activity"/>
    <property type="evidence" value="ECO:0007669"/>
    <property type="project" value="UniProtKB-EC"/>
</dbReference>
<comment type="similarity">
    <text evidence="3">Belongs to the class-I aminoacyl-tRNA synthetase family. MshC subfamily.</text>
</comment>
<dbReference type="SUPFAM" id="SSF52374">
    <property type="entry name" value="Nucleotidylyl transferase"/>
    <property type="match status" value="1"/>
</dbReference>
<dbReference type="NCBIfam" id="TIGR03447">
    <property type="entry name" value="mycothiol_MshC"/>
    <property type="match status" value="1"/>
</dbReference>
<keyword evidence="9" id="KW-0862">Zinc</keyword>
<dbReference type="GO" id="GO:0004817">
    <property type="term" value="F:cysteine-tRNA ligase activity"/>
    <property type="evidence" value="ECO:0007669"/>
    <property type="project" value="TreeGrafter"/>
</dbReference>
<dbReference type="EMBL" id="CAFBPO010000004">
    <property type="protein sequence ID" value="CAB5015296.1"/>
    <property type="molecule type" value="Genomic_DNA"/>
</dbReference>
<evidence type="ECO:0000313" key="18">
    <source>
        <dbReference type="EMBL" id="CAB4956174.1"/>
    </source>
</evidence>
<keyword evidence="10" id="KW-0067">ATP-binding</keyword>
<name>A0A6J6S8R2_9ZZZZ</name>
<evidence type="ECO:0000313" key="15">
    <source>
        <dbReference type="EMBL" id="CAB4731078.1"/>
    </source>
</evidence>
<dbReference type="Gene3D" id="3.40.50.620">
    <property type="entry name" value="HUPs"/>
    <property type="match status" value="1"/>
</dbReference>
<evidence type="ECO:0000256" key="12">
    <source>
        <dbReference type="ARBA" id="ARBA00048350"/>
    </source>
</evidence>
<dbReference type="GO" id="GO:0010125">
    <property type="term" value="P:mycothiol biosynthetic process"/>
    <property type="evidence" value="ECO:0007669"/>
    <property type="project" value="InterPro"/>
</dbReference>
<accession>A0A6J6S8R2</accession>
<keyword evidence="6" id="KW-0436">Ligase</keyword>
<evidence type="ECO:0000256" key="11">
    <source>
        <dbReference type="ARBA" id="ARBA00033376"/>
    </source>
</evidence>
<dbReference type="GO" id="GO:0005829">
    <property type="term" value="C:cytosol"/>
    <property type="evidence" value="ECO:0007669"/>
    <property type="project" value="TreeGrafter"/>
</dbReference>
<organism evidence="15">
    <name type="scientific">freshwater metagenome</name>
    <dbReference type="NCBI Taxonomy" id="449393"/>
    <lineage>
        <taxon>unclassified sequences</taxon>
        <taxon>metagenomes</taxon>
        <taxon>ecological metagenomes</taxon>
    </lineage>
</organism>
<dbReference type="Gene3D" id="1.20.120.640">
    <property type="entry name" value="Anticodon-binding domain of a subclass of class I aminoacyl-tRNA synthetases"/>
    <property type="match status" value="1"/>
</dbReference>
<evidence type="ECO:0000256" key="8">
    <source>
        <dbReference type="ARBA" id="ARBA00022741"/>
    </source>
</evidence>
<dbReference type="EC" id="6.3.1.13" evidence="4"/>
<dbReference type="EMBL" id="CAEZYT010000010">
    <property type="protein sequence ID" value="CAB4731078.1"/>
    <property type="molecule type" value="Genomic_DNA"/>
</dbReference>
<dbReference type="PANTHER" id="PTHR10890:SF3">
    <property type="entry name" value="CYSTEINE--TRNA LIGASE, CYTOPLASMIC"/>
    <property type="match status" value="1"/>
</dbReference>
<dbReference type="InterPro" id="IPR014729">
    <property type="entry name" value="Rossmann-like_a/b/a_fold"/>
</dbReference>
<keyword evidence="8" id="KW-0547">Nucleotide-binding</keyword>
<dbReference type="InterPro" id="IPR009080">
    <property type="entry name" value="tRNAsynth_Ia_anticodon-bd"/>
</dbReference>
<evidence type="ECO:0000256" key="7">
    <source>
        <dbReference type="ARBA" id="ARBA00022723"/>
    </source>
</evidence>
<dbReference type="GO" id="GO:0006423">
    <property type="term" value="P:cysteinyl-tRNA aminoacylation"/>
    <property type="evidence" value="ECO:0007669"/>
    <property type="project" value="TreeGrafter"/>
</dbReference>
<evidence type="ECO:0000256" key="6">
    <source>
        <dbReference type="ARBA" id="ARBA00022598"/>
    </source>
</evidence>
<evidence type="ECO:0000259" key="13">
    <source>
        <dbReference type="Pfam" id="PF01406"/>
    </source>
</evidence>
<evidence type="ECO:0000256" key="5">
    <source>
        <dbReference type="ARBA" id="ARBA00020068"/>
    </source>
</evidence>
<evidence type="ECO:0000313" key="20">
    <source>
        <dbReference type="EMBL" id="CAB5015296.1"/>
    </source>
</evidence>
<dbReference type="PRINTS" id="PR00983">
    <property type="entry name" value="TRNASYNTHCYS"/>
</dbReference>
<dbReference type="GO" id="GO:0005524">
    <property type="term" value="F:ATP binding"/>
    <property type="evidence" value="ECO:0007669"/>
    <property type="project" value="UniProtKB-KW"/>
</dbReference>
<dbReference type="EMBL" id="CAEZXC010000012">
    <property type="protein sequence ID" value="CAB4669264.1"/>
    <property type="molecule type" value="Genomic_DNA"/>
</dbReference>
<dbReference type="InterPro" id="IPR024909">
    <property type="entry name" value="Cys-tRNA/MSH_ligase"/>
</dbReference>
<evidence type="ECO:0000256" key="2">
    <source>
        <dbReference type="ARBA" id="ARBA00003679"/>
    </source>
</evidence>
<dbReference type="EMBL" id="CAFBOO010000006">
    <property type="protein sequence ID" value="CAB4987021.1"/>
    <property type="molecule type" value="Genomic_DNA"/>
</dbReference>
<evidence type="ECO:0000256" key="4">
    <source>
        <dbReference type="ARBA" id="ARBA00012088"/>
    </source>
</evidence>
<feature type="domain" description="tRNA synthetases class I catalytic" evidence="13">
    <location>
        <begin position="40"/>
        <end position="339"/>
    </location>
</feature>
<keyword evidence="7" id="KW-0479">Metal-binding</keyword>
<dbReference type="EMBL" id="CAFAAN010000006">
    <property type="protein sequence ID" value="CAB4803960.1"/>
    <property type="molecule type" value="Genomic_DNA"/>
</dbReference>
<evidence type="ECO:0000313" key="21">
    <source>
        <dbReference type="EMBL" id="CAB5071044.1"/>
    </source>
</evidence>